<feature type="non-terminal residue" evidence="9">
    <location>
        <position position="188"/>
    </location>
</feature>
<keyword evidence="4 8" id="KW-0479">Metal-binding</keyword>
<comment type="caution">
    <text evidence="9">The sequence shown here is derived from an EMBL/GenBank/DDBJ whole genome shotgun (WGS) entry which is preliminary data.</text>
</comment>
<dbReference type="AlphaFoldDB" id="A0AA38FZ87"/>
<evidence type="ECO:0000313" key="9">
    <source>
        <dbReference type="EMBL" id="KAH9312495.1"/>
    </source>
</evidence>
<comment type="pathway">
    <text evidence="1">Alkaloid biosynthesis; taxol biosynthesis.</text>
</comment>
<dbReference type="PRINTS" id="PR00385">
    <property type="entry name" value="P450"/>
</dbReference>
<evidence type="ECO:0000256" key="1">
    <source>
        <dbReference type="ARBA" id="ARBA00005122"/>
    </source>
</evidence>
<sequence>MQAVAKIYDEFAEKLIDEHINRRREKMEEEHRVKDMVDVLLDMAESESKSMEMKITRVHIKAVILDILSAGIETSSTTIEWAMSELLKNPNIMKNVQKEIESVVGRDRLFEESDVTSCRDFELIPFGTGRRGCPAISMGLSIVELALAELIHCFDLSVEGEVNMDESAGLSVPKKFPLRAFPSWRLSV</sequence>
<evidence type="ECO:0000256" key="6">
    <source>
        <dbReference type="ARBA" id="ARBA00023004"/>
    </source>
</evidence>
<protein>
    <recommendedName>
        <fullName evidence="11">Cytochrome P450</fullName>
    </recommendedName>
</protein>
<dbReference type="SUPFAM" id="SSF48264">
    <property type="entry name" value="Cytochrome P450"/>
    <property type="match status" value="1"/>
</dbReference>
<dbReference type="GO" id="GO:0004497">
    <property type="term" value="F:monooxygenase activity"/>
    <property type="evidence" value="ECO:0007669"/>
    <property type="project" value="UniProtKB-KW"/>
</dbReference>
<evidence type="ECO:0000256" key="7">
    <source>
        <dbReference type="ARBA" id="ARBA00023059"/>
    </source>
</evidence>
<dbReference type="EMBL" id="JAHRHJ020000006">
    <property type="protein sequence ID" value="KAH9312495.1"/>
    <property type="molecule type" value="Genomic_DNA"/>
</dbReference>
<evidence type="ECO:0008006" key="11">
    <source>
        <dbReference type="Google" id="ProtNLM"/>
    </source>
</evidence>
<dbReference type="GO" id="GO:0016705">
    <property type="term" value="F:oxidoreductase activity, acting on paired donors, with incorporation or reduction of molecular oxygen"/>
    <property type="evidence" value="ECO:0007669"/>
    <property type="project" value="InterPro"/>
</dbReference>
<dbReference type="InterPro" id="IPR017972">
    <property type="entry name" value="Cyt_P450_CS"/>
</dbReference>
<dbReference type="InterPro" id="IPR002401">
    <property type="entry name" value="Cyt_P450_E_grp-I"/>
</dbReference>
<evidence type="ECO:0000256" key="8">
    <source>
        <dbReference type="RuleBase" id="RU000461"/>
    </source>
</evidence>
<name>A0AA38FZ87_TAXCH</name>
<dbReference type="Pfam" id="PF00067">
    <property type="entry name" value="p450"/>
    <property type="match status" value="1"/>
</dbReference>
<dbReference type="OMA" id="WERANEF"/>
<proteinExistence type="inferred from homology"/>
<accession>A0AA38FZ87</accession>
<evidence type="ECO:0000256" key="3">
    <source>
        <dbReference type="ARBA" id="ARBA00022617"/>
    </source>
</evidence>
<evidence type="ECO:0000256" key="5">
    <source>
        <dbReference type="ARBA" id="ARBA00023002"/>
    </source>
</evidence>
<keyword evidence="5 8" id="KW-0560">Oxidoreductase</keyword>
<dbReference type="Proteomes" id="UP000824469">
    <property type="component" value="Unassembled WGS sequence"/>
</dbReference>
<dbReference type="PROSITE" id="PS00086">
    <property type="entry name" value="CYTOCHROME_P450"/>
    <property type="match status" value="1"/>
</dbReference>
<dbReference type="PANTHER" id="PTHR47944">
    <property type="entry name" value="CYTOCHROME P450 98A9"/>
    <property type="match status" value="1"/>
</dbReference>
<dbReference type="InterPro" id="IPR001128">
    <property type="entry name" value="Cyt_P450"/>
</dbReference>
<evidence type="ECO:0000256" key="2">
    <source>
        <dbReference type="ARBA" id="ARBA00010617"/>
    </source>
</evidence>
<gene>
    <name evidence="9" type="ORF">KI387_027530</name>
</gene>
<dbReference type="Gene3D" id="1.10.630.10">
    <property type="entry name" value="Cytochrome P450"/>
    <property type="match status" value="2"/>
</dbReference>
<reference evidence="9 10" key="1">
    <citation type="journal article" date="2021" name="Nat. Plants">
        <title>The Taxus genome provides insights into paclitaxel biosynthesis.</title>
        <authorList>
            <person name="Xiong X."/>
            <person name="Gou J."/>
            <person name="Liao Q."/>
            <person name="Li Y."/>
            <person name="Zhou Q."/>
            <person name="Bi G."/>
            <person name="Li C."/>
            <person name="Du R."/>
            <person name="Wang X."/>
            <person name="Sun T."/>
            <person name="Guo L."/>
            <person name="Liang H."/>
            <person name="Lu P."/>
            <person name="Wu Y."/>
            <person name="Zhang Z."/>
            <person name="Ro D.K."/>
            <person name="Shang Y."/>
            <person name="Huang S."/>
            <person name="Yan J."/>
        </authorList>
    </citation>
    <scope>NUCLEOTIDE SEQUENCE [LARGE SCALE GENOMIC DNA]</scope>
    <source>
        <strain evidence="9">Ta-2019</strain>
    </source>
</reference>
<keyword evidence="10" id="KW-1185">Reference proteome</keyword>
<keyword evidence="8" id="KW-0503">Monooxygenase</keyword>
<evidence type="ECO:0000256" key="4">
    <source>
        <dbReference type="ARBA" id="ARBA00022723"/>
    </source>
</evidence>
<keyword evidence="6 8" id="KW-0408">Iron</keyword>
<comment type="similarity">
    <text evidence="2 8">Belongs to the cytochrome P450 family.</text>
</comment>
<dbReference type="InterPro" id="IPR036396">
    <property type="entry name" value="Cyt_P450_sf"/>
</dbReference>
<dbReference type="PANTHER" id="PTHR47944:SF16">
    <property type="entry name" value="CYTOCHROME P450 FAMILY 1 SUBFAMILY A POLYPEPTIDE 1"/>
    <property type="match status" value="1"/>
</dbReference>
<dbReference type="GO" id="GO:0005506">
    <property type="term" value="F:iron ion binding"/>
    <property type="evidence" value="ECO:0007669"/>
    <property type="project" value="InterPro"/>
</dbReference>
<dbReference type="GO" id="GO:0042617">
    <property type="term" value="P:paclitaxel biosynthetic process"/>
    <property type="evidence" value="ECO:0007669"/>
    <property type="project" value="UniProtKB-KW"/>
</dbReference>
<organism evidence="9 10">
    <name type="scientific">Taxus chinensis</name>
    <name type="common">Chinese yew</name>
    <name type="synonym">Taxus wallichiana var. chinensis</name>
    <dbReference type="NCBI Taxonomy" id="29808"/>
    <lineage>
        <taxon>Eukaryota</taxon>
        <taxon>Viridiplantae</taxon>
        <taxon>Streptophyta</taxon>
        <taxon>Embryophyta</taxon>
        <taxon>Tracheophyta</taxon>
        <taxon>Spermatophyta</taxon>
        <taxon>Pinopsida</taxon>
        <taxon>Pinidae</taxon>
        <taxon>Conifers II</taxon>
        <taxon>Cupressales</taxon>
        <taxon>Taxaceae</taxon>
        <taxon>Taxus</taxon>
    </lineage>
</organism>
<keyword evidence="7" id="KW-0876">Taxol biosynthesis</keyword>
<keyword evidence="3 8" id="KW-0349">Heme</keyword>
<evidence type="ECO:0000313" key="10">
    <source>
        <dbReference type="Proteomes" id="UP000824469"/>
    </source>
</evidence>
<dbReference type="PRINTS" id="PR00463">
    <property type="entry name" value="EP450I"/>
</dbReference>
<dbReference type="GO" id="GO:0020037">
    <property type="term" value="F:heme binding"/>
    <property type="evidence" value="ECO:0007669"/>
    <property type="project" value="InterPro"/>
</dbReference>